<dbReference type="GO" id="GO:0009298">
    <property type="term" value="P:GDP-mannose biosynthetic process"/>
    <property type="evidence" value="ECO:0007669"/>
    <property type="project" value="UniProtKB-UniPathway"/>
</dbReference>
<evidence type="ECO:0000256" key="7">
    <source>
        <dbReference type="ARBA" id="ARBA00022723"/>
    </source>
</evidence>
<evidence type="ECO:0000313" key="13">
    <source>
        <dbReference type="EMBL" id="EHM89207.1"/>
    </source>
</evidence>
<evidence type="ECO:0000256" key="8">
    <source>
        <dbReference type="ARBA" id="ARBA00022842"/>
    </source>
</evidence>
<proteinExistence type="inferred from homology"/>
<dbReference type="InterPro" id="IPR023214">
    <property type="entry name" value="HAD_sf"/>
</dbReference>
<dbReference type="Gene3D" id="3.30.1240.20">
    <property type="match status" value="1"/>
</dbReference>
<evidence type="ECO:0000256" key="5">
    <source>
        <dbReference type="ARBA" id="ARBA00012730"/>
    </source>
</evidence>
<dbReference type="InterPro" id="IPR043169">
    <property type="entry name" value="PMM_cap"/>
</dbReference>
<dbReference type="SFLD" id="SFLDG01143">
    <property type="entry name" value="C2.B.3:_Phosphomannomutase_Lik"/>
    <property type="match status" value="1"/>
</dbReference>
<feature type="binding site" evidence="11">
    <location>
        <position position="199"/>
    </location>
    <ligand>
        <name>alpha-D-mannose 1-phosphate</name>
        <dbReference type="ChEBI" id="CHEBI:58409"/>
    </ligand>
</feature>
<name>G9PDX6_9ACTO</name>
<keyword evidence="8 12" id="KW-0460">Magnesium</keyword>
<protein>
    <recommendedName>
        <fullName evidence="5">phosphomannomutase</fullName>
        <ecNumber evidence="5">5.4.2.8</ecNumber>
    </recommendedName>
</protein>
<comment type="subcellular location">
    <subcellularLocation>
        <location evidence="1">Cytoplasm</location>
    </subcellularLocation>
</comment>
<comment type="subunit">
    <text evidence="4">Homodimer.</text>
</comment>
<dbReference type="InterPro" id="IPR006379">
    <property type="entry name" value="HAD-SF_hydro_IIB"/>
</dbReference>
<dbReference type="NCBIfam" id="TIGR01484">
    <property type="entry name" value="HAD-SF-IIB"/>
    <property type="match status" value="1"/>
</dbReference>
<evidence type="ECO:0000256" key="10">
    <source>
        <dbReference type="PIRSR" id="PIRSR605002-1"/>
    </source>
</evidence>
<dbReference type="PATRIC" id="fig|435830.3.peg.597"/>
<dbReference type="EC" id="5.4.2.8" evidence="5"/>
<dbReference type="GO" id="GO:0005737">
    <property type="term" value="C:cytoplasm"/>
    <property type="evidence" value="ECO:0007669"/>
    <property type="project" value="UniProtKB-SubCell"/>
</dbReference>
<evidence type="ECO:0000313" key="14">
    <source>
        <dbReference type="Proteomes" id="UP000003822"/>
    </source>
</evidence>
<comment type="cofactor">
    <cofactor evidence="12">
        <name>Mg(2+)</name>
        <dbReference type="ChEBI" id="CHEBI:18420"/>
    </cofactor>
</comment>
<feature type="active site" description="Proton donor/acceptor" evidence="10">
    <location>
        <position position="32"/>
    </location>
</feature>
<dbReference type="eggNOG" id="COG0561">
    <property type="taxonomic scope" value="Bacteria"/>
</dbReference>
<dbReference type="Gene3D" id="3.40.50.1000">
    <property type="entry name" value="HAD superfamily/HAD-like"/>
    <property type="match status" value="1"/>
</dbReference>
<feature type="binding site" evidence="11">
    <location>
        <position position="201"/>
    </location>
    <ligand>
        <name>alpha-D-mannose 1-phosphate</name>
        <dbReference type="ChEBI" id="CHEBI:58409"/>
    </ligand>
</feature>
<feature type="binding site" evidence="11">
    <location>
        <position position="148"/>
    </location>
    <ligand>
        <name>alpha-D-mannose 1-phosphate</name>
        <dbReference type="ChEBI" id="CHEBI:58409"/>
    </ligand>
</feature>
<dbReference type="Pfam" id="PF03332">
    <property type="entry name" value="PMM"/>
    <property type="match status" value="1"/>
</dbReference>
<dbReference type="SFLD" id="SFLDG01140">
    <property type="entry name" value="C2.B:_Phosphomannomutase_and_P"/>
    <property type="match status" value="1"/>
</dbReference>
<dbReference type="GO" id="GO:0016791">
    <property type="term" value="F:phosphatase activity"/>
    <property type="evidence" value="ECO:0007669"/>
    <property type="project" value="UniProtKB-ARBA"/>
</dbReference>
<evidence type="ECO:0000256" key="11">
    <source>
        <dbReference type="PIRSR" id="PIRSR605002-2"/>
    </source>
</evidence>
<evidence type="ECO:0000256" key="2">
    <source>
        <dbReference type="ARBA" id="ARBA00004699"/>
    </source>
</evidence>
<dbReference type="GO" id="GO:0004615">
    <property type="term" value="F:phosphomannomutase activity"/>
    <property type="evidence" value="ECO:0007669"/>
    <property type="project" value="UniProtKB-EC"/>
</dbReference>
<dbReference type="GO" id="GO:0046872">
    <property type="term" value="F:metal ion binding"/>
    <property type="evidence" value="ECO:0007669"/>
    <property type="project" value="UniProtKB-KW"/>
</dbReference>
<evidence type="ECO:0000256" key="12">
    <source>
        <dbReference type="PIRSR" id="PIRSR605002-3"/>
    </source>
</evidence>
<evidence type="ECO:0000256" key="4">
    <source>
        <dbReference type="ARBA" id="ARBA00011738"/>
    </source>
</evidence>
<comment type="pathway">
    <text evidence="2">Nucleotide-sugar biosynthesis; GDP-alpha-D-mannose biosynthesis; alpha-D-mannose 1-phosphate from D-fructose 6-phosphate: step 2/2.</text>
</comment>
<evidence type="ECO:0000256" key="3">
    <source>
        <dbReference type="ARBA" id="ARBA00009736"/>
    </source>
</evidence>
<dbReference type="EMBL" id="ACRN01000002">
    <property type="protein sequence ID" value="EHM89207.1"/>
    <property type="molecule type" value="Genomic_DNA"/>
</dbReference>
<keyword evidence="14" id="KW-1185">Reference proteome</keyword>
<dbReference type="UniPathway" id="UPA00126">
    <property type="reaction ID" value="UER00424"/>
</dbReference>
<comment type="caution">
    <text evidence="13">The sequence shown here is derived from an EMBL/GenBank/DDBJ whole genome shotgun (WGS) entry which is preliminary data.</text>
</comment>
<feature type="binding site" evidence="12">
    <location>
        <position position="30"/>
    </location>
    <ligand>
        <name>Mg(2+)</name>
        <dbReference type="ChEBI" id="CHEBI:18420"/>
        <label>1</label>
    </ligand>
</feature>
<keyword evidence="6" id="KW-0963">Cytoplasm</keyword>
<sequence>MVNTSLVTEGGHVRIGSMTDSFVPALVAFDLDDTLAPSKSPMPAPMAQALRQLLDVVPVCIISGGQMGQFRNQVLTNLHANDAELAALHLMPTCGTRYYTWDGSDWGLVYAHDLSEAQRDAALEAVEREAKRLGLWESQTWGDILEDRGSQITFSALGQEAPLEAKKAWDPTGEKKNTLREAVAAYLPELEVRSGGSTSVDITLKGVDKAYGMRALSEQTGISLDDMLFIGDRLDPDGNDYPVKAMGVRTHAVTGWEDTAAYVTALAQRIAAAKA</sequence>
<evidence type="ECO:0000256" key="6">
    <source>
        <dbReference type="ARBA" id="ARBA00022490"/>
    </source>
</evidence>
<feature type="binding site" evidence="12">
    <location>
        <position position="232"/>
    </location>
    <ligand>
        <name>Mg(2+)</name>
        <dbReference type="ChEBI" id="CHEBI:18420"/>
        <label>2</label>
    </ligand>
</feature>
<feature type="active site" description="Nucleophile" evidence="10">
    <location>
        <position position="30"/>
    </location>
</feature>
<organism evidence="13 14">
    <name type="scientific">Actinomyces graevenitzii C83</name>
    <dbReference type="NCBI Taxonomy" id="435830"/>
    <lineage>
        <taxon>Bacteria</taxon>
        <taxon>Bacillati</taxon>
        <taxon>Actinomycetota</taxon>
        <taxon>Actinomycetes</taxon>
        <taxon>Actinomycetales</taxon>
        <taxon>Actinomycetaceae</taxon>
        <taxon>Actinomyces</taxon>
    </lineage>
</organism>
<dbReference type="HOGENOM" id="CLU_065090_0_0_11"/>
<feature type="binding site" evidence="12">
    <location>
        <position position="32"/>
    </location>
    <ligand>
        <name>Mg(2+)</name>
        <dbReference type="ChEBI" id="CHEBI:18420"/>
        <label>1</label>
    </ligand>
</feature>
<dbReference type="InterPro" id="IPR036412">
    <property type="entry name" value="HAD-like_sf"/>
</dbReference>
<dbReference type="STRING" id="435830.HMPREF0045_00620"/>
<keyword evidence="9" id="KW-0413">Isomerase</keyword>
<evidence type="ECO:0000256" key="9">
    <source>
        <dbReference type="ARBA" id="ARBA00023235"/>
    </source>
</evidence>
<evidence type="ECO:0000256" key="1">
    <source>
        <dbReference type="ARBA" id="ARBA00004496"/>
    </source>
</evidence>
<dbReference type="Proteomes" id="UP000003822">
    <property type="component" value="Unassembled WGS sequence"/>
</dbReference>
<reference evidence="13 14" key="1">
    <citation type="submission" date="2011-10" db="EMBL/GenBank/DDBJ databases">
        <title>The Genome Sequence of Actinomyces graevenitzii C83.</title>
        <authorList>
            <consortium name="The Broad Institute Genome Sequencing Platform"/>
            <consortium name="The Broad Institute Genome Sequencing Center for Infectious Disease"/>
            <person name="Earl A."/>
            <person name="Ward D."/>
            <person name="Feldgarden M."/>
            <person name="Gevers D."/>
            <person name="Sibley C.D."/>
            <person name="Field T.R."/>
            <person name="Grinwis M."/>
            <person name="Eshaghurshan C.S."/>
            <person name="Surette M.G."/>
            <person name="Young S.K."/>
            <person name="Zeng Q."/>
            <person name="Gargeya S."/>
            <person name="Fitzgerald M."/>
            <person name="Haas B."/>
            <person name="Abouelleil A."/>
            <person name="Alvarado L."/>
            <person name="Arachchi H.M."/>
            <person name="Berlin A."/>
            <person name="Brown A."/>
            <person name="Chapman S.B."/>
            <person name="Chen Z."/>
            <person name="Dunbar C."/>
            <person name="Freedman E."/>
            <person name="Gearin G."/>
            <person name="Goldberg J."/>
            <person name="Griggs A."/>
            <person name="Gujja S."/>
            <person name="Heiman D."/>
            <person name="Howarth C."/>
            <person name="Larson L."/>
            <person name="Lui A."/>
            <person name="MacDonald P.J.P."/>
            <person name="Montmayeur A."/>
            <person name="Murphy C."/>
            <person name="Neiman D."/>
            <person name="Pearson M."/>
            <person name="Priest M."/>
            <person name="Roberts A."/>
            <person name="Saif S."/>
            <person name="Shea T."/>
            <person name="Shenoy N."/>
            <person name="Sisk P."/>
            <person name="Stolte C."/>
            <person name="Sykes S."/>
            <person name="Wortman J."/>
            <person name="Nusbaum C."/>
            <person name="Birren B."/>
        </authorList>
    </citation>
    <scope>NUCLEOTIDE SEQUENCE [LARGE SCALE GENOMIC DNA]</scope>
    <source>
        <strain evidence="13 14">C83</strain>
    </source>
</reference>
<accession>G9PDX6</accession>
<gene>
    <name evidence="13" type="ORF">HMPREF0045_00620</name>
</gene>
<dbReference type="AlphaFoldDB" id="G9PDX6"/>
<dbReference type="SFLD" id="SFLDS00003">
    <property type="entry name" value="Haloacid_Dehalogenase"/>
    <property type="match status" value="1"/>
</dbReference>
<dbReference type="SUPFAM" id="SSF56784">
    <property type="entry name" value="HAD-like"/>
    <property type="match status" value="1"/>
</dbReference>
<dbReference type="InterPro" id="IPR005002">
    <property type="entry name" value="PMM"/>
</dbReference>
<comment type="similarity">
    <text evidence="3">Belongs to the eukaryotic PMM family.</text>
</comment>
<keyword evidence="7 12" id="KW-0479">Metal-binding</keyword>